<name>A0A5J6N725_9PROT</name>
<feature type="transmembrane region" description="Helical" evidence="1">
    <location>
        <begin position="125"/>
        <end position="144"/>
    </location>
</feature>
<dbReference type="AlphaFoldDB" id="A0A5J6N725"/>
<keyword evidence="1" id="KW-1133">Transmembrane helix</keyword>
<reference evidence="2 3" key="1">
    <citation type="submission" date="2019-08" db="EMBL/GenBank/DDBJ databases">
        <title>Hyperibacter terrae gen. nov., sp. nov. and Hyperibacter viscosus sp. nov., two new members in the family Rhodospirillaceae isolated from the rhizosphere of Hypericum perforatum.</title>
        <authorList>
            <person name="Noviana Z."/>
        </authorList>
    </citation>
    <scope>NUCLEOTIDE SEQUENCE [LARGE SCALE GENOMIC DNA]</scope>
    <source>
        <strain evidence="2 3">R5959</strain>
    </source>
</reference>
<keyword evidence="3" id="KW-1185">Reference proteome</keyword>
<sequence length="170" mass="18730">MSTDIAIVLGAIAIAAFAYPLIMRAIARAVQPSRLEMAALGDELLGSPYVSDDDKNTIEAMLGDAFNWRNMVLLALLLPLRAPAFILNRSKAERHWPKISDDATRAKFERFMGLGIRSDSAANPIFALICGVEVALLTVLMVPLGKVSWQLPLFVNTTRESERLLAKRFC</sequence>
<proteinExistence type="predicted"/>
<organism evidence="2 3">
    <name type="scientific">Hypericibacter adhaerens</name>
    <dbReference type="NCBI Taxonomy" id="2602016"/>
    <lineage>
        <taxon>Bacteria</taxon>
        <taxon>Pseudomonadati</taxon>
        <taxon>Pseudomonadota</taxon>
        <taxon>Alphaproteobacteria</taxon>
        <taxon>Rhodospirillales</taxon>
        <taxon>Dongiaceae</taxon>
        <taxon>Hypericibacter</taxon>
    </lineage>
</organism>
<feature type="transmembrane region" description="Helical" evidence="1">
    <location>
        <begin position="6"/>
        <end position="27"/>
    </location>
</feature>
<dbReference type="Proteomes" id="UP000325797">
    <property type="component" value="Chromosome"/>
</dbReference>
<evidence type="ECO:0000256" key="1">
    <source>
        <dbReference type="SAM" id="Phobius"/>
    </source>
</evidence>
<dbReference type="KEGG" id="hadh:FRZ61_47470"/>
<accession>A0A5J6N725</accession>
<evidence type="ECO:0000313" key="3">
    <source>
        <dbReference type="Proteomes" id="UP000325797"/>
    </source>
</evidence>
<keyword evidence="1" id="KW-0472">Membrane</keyword>
<gene>
    <name evidence="2" type="ORF">FRZ61_47470</name>
</gene>
<protein>
    <submittedName>
        <fullName evidence="2">Uncharacterized protein</fullName>
    </submittedName>
</protein>
<dbReference type="RefSeq" id="WP_151120071.1">
    <property type="nucleotide sequence ID" value="NZ_CP042582.1"/>
</dbReference>
<dbReference type="EMBL" id="CP042582">
    <property type="protein sequence ID" value="QEX24805.1"/>
    <property type="molecule type" value="Genomic_DNA"/>
</dbReference>
<evidence type="ECO:0000313" key="2">
    <source>
        <dbReference type="EMBL" id="QEX24805.1"/>
    </source>
</evidence>
<keyword evidence="1" id="KW-0812">Transmembrane</keyword>